<keyword evidence="2" id="KW-1185">Reference proteome</keyword>
<organism evidence="1 2">
    <name type="scientific">Lentinus brumalis</name>
    <dbReference type="NCBI Taxonomy" id="2498619"/>
    <lineage>
        <taxon>Eukaryota</taxon>
        <taxon>Fungi</taxon>
        <taxon>Dikarya</taxon>
        <taxon>Basidiomycota</taxon>
        <taxon>Agaricomycotina</taxon>
        <taxon>Agaricomycetes</taxon>
        <taxon>Polyporales</taxon>
        <taxon>Polyporaceae</taxon>
        <taxon>Lentinus</taxon>
    </lineage>
</organism>
<dbReference type="OrthoDB" id="2736021at2759"/>
<evidence type="ECO:0000313" key="2">
    <source>
        <dbReference type="Proteomes" id="UP000256964"/>
    </source>
</evidence>
<protein>
    <submittedName>
        <fullName evidence="1">Uncharacterized protein</fullName>
    </submittedName>
</protein>
<evidence type="ECO:0000313" key="1">
    <source>
        <dbReference type="EMBL" id="RDX40483.1"/>
    </source>
</evidence>
<dbReference type="AlphaFoldDB" id="A0A371CJN1"/>
<dbReference type="Proteomes" id="UP000256964">
    <property type="component" value="Unassembled WGS sequence"/>
</dbReference>
<accession>A0A371CJN1</accession>
<name>A0A371CJN1_9APHY</name>
<dbReference type="EMBL" id="KZ857553">
    <property type="protein sequence ID" value="RDX40483.1"/>
    <property type="molecule type" value="Genomic_DNA"/>
</dbReference>
<reference evidence="1 2" key="1">
    <citation type="journal article" date="2018" name="Biotechnol. Biofuels">
        <title>Integrative visual omics of the white-rot fungus Polyporus brumalis exposes the biotechnological potential of its oxidative enzymes for delignifying raw plant biomass.</title>
        <authorList>
            <person name="Miyauchi S."/>
            <person name="Rancon A."/>
            <person name="Drula E."/>
            <person name="Hage H."/>
            <person name="Chaduli D."/>
            <person name="Favel A."/>
            <person name="Grisel S."/>
            <person name="Henrissat B."/>
            <person name="Herpoel-Gimbert I."/>
            <person name="Ruiz-Duenas F.J."/>
            <person name="Chevret D."/>
            <person name="Hainaut M."/>
            <person name="Lin J."/>
            <person name="Wang M."/>
            <person name="Pangilinan J."/>
            <person name="Lipzen A."/>
            <person name="Lesage-Meessen L."/>
            <person name="Navarro D."/>
            <person name="Riley R."/>
            <person name="Grigoriev I.V."/>
            <person name="Zhou S."/>
            <person name="Raouche S."/>
            <person name="Rosso M.N."/>
        </authorList>
    </citation>
    <scope>NUCLEOTIDE SEQUENCE [LARGE SCALE GENOMIC DNA]</scope>
    <source>
        <strain evidence="1 2">BRFM 1820</strain>
    </source>
</reference>
<proteinExistence type="predicted"/>
<sequence length="144" mass="16156">MSGDRELYPEDPYPISSCWLEACPEGTPGATSPTEWSKLLDRLEEIMQDGLGKDVALGEFTSRGRGEGNAGMLQVSWALYVKHESRVDDLPLYTQEGEQIIPESLAEVPFGRPVHVLFYLWSYGDQDESAQKIAAAEYCFMQFL</sequence>
<gene>
    <name evidence="1" type="ORF">OH76DRAFT_1490252</name>
</gene>